<evidence type="ECO:0000313" key="1">
    <source>
        <dbReference type="EMBL" id="NIH81704.1"/>
    </source>
</evidence>
<dbReference type="EMBL" id="JAANOU010000001">
    <property type="protein sequence ID" value="NIH81704.1"/>
    <property type="molecule type" value="Genomic_DNA"/>
</dbReference>
<gene>
    <name evidence="1" type="ORF">FHX46_004234</name>
</gene>
<protein>
    <submittedName>
        <fullName evidence="1">Uncharacterized protein</fullName>
    </submittedName>
</protein>
<dbReference type="RefSeq" id="WP_167117843.1">
    <property type="nucleotide sequence ID" value="NZ_JAANOU010000001.1"/>
</dbReference>
<keyword evidence="2" id="KW-1185">Reference proteome</keyword>
<sequence length="116" mass="12785">MSVTFAPTNRFYARVMWEDPESAPGMPSIDAADHLEQLERIAEFLPVVAFTGGGKPLFLSGTNGLVTIEKLAAEMDDPVATEGPHQVLVYDRFDSHLGPMTEARKQFLHSHAQFAL</sequence>
<reference evidence="1 2" key="1">
    <citation type="submission" date="2020-03" db="EMBL/GenBank/DDBJ databases">
        <title>Sequencing the genomes of 1000 actinobacteria strains.</title>
        <authorList>
            <person name="Klenk H.-P."/>
        </authorList>
    </citation>
    <scope>NUCLEOTIDE SEQUENCE [LARGE SCALE GENOMIC DNA]</scope>
    <source>
        <strain evidence="1 2">DSM 45668</strain>
    </source>
</reference>
<comment type="caution">
    <text evidence="1">The sequence shown here is derived from an EMBL/GenBank/DDBJ whole genome shotgun (WGS) entry which is preliminary data.</text>
</comment>
<evidence type="ECO:0000313" key="2">
    <source>
        <dbReference type="Proteomes" id="UP000754495"/>
    </source>
</evidence>
<dbReference type="Proteomes" id="UP000754495">
    <property type="component" value="Unassembled WGS sequence"/>
</dbReference>
<proteinExistence type="predicted"/>
<organism evidence="1 2">
    <name type="scientific">Amycolatopsis viridis</name>
    <dbReference type="NCBI Taxonomy" id="185678"/>
    <lineage>
        <taxon>Bacteria</taxon>
        <taxon>Bacillati</taxon>
        <taxon>Actinomycetota</taxon>
        <taxon>Actinomycetes</taxon>
        <taxon>Pseudonocardiales</taxon>
        <taxon>Pseudonocardiaceae</taxon>
        <taxon>Amycolatopsis</taxon>
    </lineage>
</organism>
<accession>A0ABX0T1D3</accession>
<name>A0ABX0T1D3_9PSEU</name>